<comment type="caution">
    <text evidence="1">The sequence shown here is derived from an EMBL/GenBank/DDBJ whole genome shotgun (WGS) entry which is preliminary data.</text>
</comment>
<evidence type="ECO:0000313" key="2">
    <source>
        <dbReference type="Proteomes" id="UP001224644"/>
    </source>
</evidence>
<proteinExistence type="predicted"/>
<dbReference type="RefSeq" id="WP_238223313.1">
    <property type="nucleotide sequence ID" value="NZ_BPQD01000006.1"/>
</dbReference>
<organism evidence="1 2">
    <name type="scientific">Methylobacterium adhaesivum</name>
    <dbReference type="NCBI Taxonomy" id="333297"/>
    <lineage>
        <taxon>Bacteria</taxon>
        <taxon>Pseudomonadati</taxon>
        <taxon>Pseudomonadota</taxon>
        <taxon>Alphaproteobacteria</taxon>
        <taxon>Hyphomicrobiales</taxon>
        <taxon>Methylobacteriaceae</taxon>
        <taxon>Methylobacterium</taxon>
    </lineage>
</organism>
<dbReference type="Pfam" id="PF04250">
    <property type="entry name" value="DUF429"/>
    <property type="match status" value="1"/>
</dbReference>
<protein>
    <submittedName>
        <fullName evidence="1">DUF429 domain-containing protein</fullName>
    </submittedName>
</protein>
<reference evidence="2" key="1">
    <citation type="journal article" date="2019" name="Int. J. Syst. Evol. Microbiol.">
        <title>The Global Catalogue of Microorganisms (GCM) 10K type strain sequencing project: providing services to taxonomists for standard genome sequencing and annotation.</title>
        <authorList>
            <consortium name="The Broad Institute Genomics Platform"/>
            <consortium name="The Broad Institute Genome Sequencing Center for Infectious Disease"/>
            <person name="Wu L."/>
            <person name="Ma J."/>
        </authorList>
    </citation>
    <scope>NUCLEOTIDE SEQUENCE [LARGE SCALE GENOMIC DNA]</scope>
    <source>
        <strain evidence="2">CECT 7069</strain>
    </source>
</reference>
<accession>A0ABT8BL66</accession>
<keyword evidence="2" id="KW-1185">Reference proteome</keyword>
<dbReference type="InterPro" id="IPR007362">
    <property type="entry name" value="DUF429"/>
</dbReference>
<name>A0ABT8BL66_9HYPH</name>
<dbReference type="EMBL" id="JAUFPX010000017">
    <property type="protein sequence ID" value="MDN3592543.1"/>
    <property type="molecule type" value="Genomic_DNA"/>
</dbReference>
<dbReference type="Proteomes" id="UP001224644">
    <property type="component" value="Unassembled WGS sequence"/>
</dbReference>
<evidence type="ECO:0000313" key="1">
    <source>
        <dbReference type="EMBL" id="MDN3592543.1"/>
    </source>
</evidence>
<sequence>MPDAPRPPIPARNPSPWIAGLDGCRGAWAGVLLNRDDGRHRAARFATVADCLDAPEAPAFVGIDIPIGLPDRVEGGGRVADRAARAWLGSGRASVFPMPPRAAVYAPDYETAKALSRAASDPPFAPSIQGWNIFRGVREVDGLLRTRPALKDRLHEVHPEIVFRRLNGDRALAAPKKKPEGQAARRALLHAAGLAEALIAGRPTGIGADDHLDALAALVVARDIAGGRAVPLPDPPGRDAFGLPIVIWMPGSVP</sequence>
<gene>
    <name evidence="1" type="ORF">QWZ12_18280</name>
</gene>